<dbReference type="EMBL" id="JACHNY010000005">
    <property type="protein sequence ID" value="MBB4618609.1"/>
    <property type="molecule type" value="Genomic_DNA"/>
</dbReference>
<feature type="transmembrane region" description="Helical" evidence="1">
    <location>
        <begin position="161"/>
        <end position="176"/>
    </location>
</feature>
<reference evidence="2 3" key="1">
    <citation type="submission" date="2020-08" db="EMBL/GenBank/DDBJ databases">
        <title>Genomic Encyclopedia of Type Strains, Phase IV (KMG-IV): sequencing the most valuable type-strain genomes for metagenomic binning, comparative biology and taxonomic classification.</title>
        <authorList>
            <person name="Goeker M."/>
        </authorList>
    </citation>
    <scope>NUCLEOTIDE SEQUENCE [LARGE SCALE GENOMIC DNA]</scope>
    <source>
        <strain evidence="2 3">DSM 15867</strain>
    </source>
</reference>
<feature type="transmembrane region" description="Helical" evidence="1">
    <location>
        <begin position="138"/>
        <end position="155"/>
    </location>
</feature>
<name>A0A7W7AKC8_9SPHN</name>
<dbReference type="RefSeq" id="WP_184115604.1">
    <property type="nucleotide sequence ID" value="NZ_JACHNY010000005.1"/>
</dbReference>
<protein>
    <submittedName>
        <fullName evidence="2">Uncharacterized protein</fullName>
    </submittedName>
</protein>
<dbReference type="Proteomes" id="UP000574769">
    <property type="component" value="Unassembled WGS sequence"/>
</dbReference>
<sequence length="177" mass="18185">MAASLYLLLAVILAFAGGDGPWVMAATVVLAAAAGTRLPDLDTPLRLGHRSALVHSVLPAAVALLDLRTWPVAAGLGLGIGLHLSADLFPGSMRGYATIKLPLGGSIGIWPSYGWIAVNAAANLVGGALLLERIVEPPFALAALAASGLVGFVYLVRAQGGWCAIALLAAVGWYFYR</sequence>
<evidence type="ECO:0000313" key="3">
    <source>
        <dbReference type="Proteomes" id="UP000574769"/>
    </source>
</evidence>
<keyword evidence="3" id="KW-1185">Reference proteome</keyword>
<keyword evidence="1" id="KW-1133">Transmembrane helix</keyword>
<evidence type="ECO:0000313" key="2">
    <source>
        <dbReference type="EMBL" id="MBB4618609.1"/>
    </source>
</evidence>
<proteinExistence type="predicted"/>
<keyword evidence="1" id="KW-0472">Membrane</keyword>
<evidence type="ECO:0000256" key="1">
    <source>
        <dbReference type="SAM" id="Phobius"/>
    </source>
</evidence>
<gene>
    <name evidence="2" type="ORF">GGQ96_002752</name>
</gene>
<feature type="transmembrane region" description="Helical" evidence="1">
    <location>
        <begin position="113"/>
        <end position="131"/>
    </location>
</feature>
<accession>A0A7W7AKC8</accession>
<dbReference type="AlphaFoldDB" id="A0A7W7AKC8"/>
<keyword evidence="1" id="KW-0812">Transmembrane</keyword>
<comment type="caution">
    <text evidence="2">The sequence shown here is derived from an EMBL/GenBank/DDBJ whole genome shotgun (WGS) entry which is preliminary data.</text>
</comment>
<organism evidence="2 3">
    <name type="scientific">Sphingomonas abaci</name>
    <dbReference type="NCBI Taxonomy" id="237611"/>
    <lineage>
        <taxon>Bacteria</taxon>
        <taxon>Pseudomonadati</taxon>
        <taxon>Pseudomonadota</taxon>
        <taxon>Alphaproteobacteria</taxon>
        <taxon>Sphingomonadales</taxon>
        <taxon>Sphingomonadaceae</taxon>
        <taxon>Sphingomonas</taxon>
    </lineage>
</organism>